<keyword evidence="2" id="KW-1185">Reference proteome</keyword>
<accession>A0A8U0HVA1</accession>
<proteinExistence type="predicted"/>
<evidence type="ECO:0000313" key="2">
    <source>
        <dbReference type="Proteomes" id="UP000830729"/>
    </source>
</evidence>
<sequence>MPDVCPYLEYRQLGDETQSGDATDSRPRAYCNAAEEFVQAMRADVCNDRYGLDHEADCEIFREAAGPPEGVEGEGAGGD</sequence>
<organism evidence="1 2">
    <name type="scientific">Halorussus limi</name>
    <dbReference type="NCBI Taxonomy" id="2938695"/>
    <lineage>
        <taxon>Archaea</taxon>
        <taxon>Methanobacteriati</taxon>
        <taxon>Methanobacteriota</taxon>
        <taxon>Stenosarchaea group</taxon>
        <taxon>Halobacteria</taxon>
        <taxon>Halobacteriales</taxon>
        <taxon>Haladaptataceae</taxon>
        <taxon>Halorussus</taxon>
    </lineage>
</organism>
<dbReference type="RefSeq" id="WP_248650599.1">
    <property type="nucleotide sequence ID" value="NZ_CP096659.1"/>
</dbReference>
<dbReference type="Proteomes" id="UP000830729">
    <property type="component" value="Chromosome"/>
</dbReference>
<protein>
    <submittedName>
        <fullName evidence="1">Uncharacterized protein</fullName>
    </submittedName>
</protein>
<dbReference type="KEGG" id="halx:M0R89_00445"/>
<reference evidence="1 2" key="1">
    <citation type="submission" date="2022-04" db="EMBL/GenBank/DDBJ databases">
        <title>Diverse halophilic archaea isolated from saline environments.</title>
        <authorList>
            <person name="Cui H.-L."/>
        </authorList>
    </citation>
    <scope>NUCLEOTIDE SEQUENCE [LARGE SCALE GENOMIC DNA]</scope>
    <source>
        <strain evidence="1 2">XZYJT49</strain>
    </source>
</reference>
<gene>
    <name evidence="1" type="ORF">M0R89_00445</name>
</gene>
<dbReference type="EMBL" id="CP096659">
    <property type="protein sequence ID" value="UPV74554.1"/>
    <property type="molecule type" value="Genomic_DNA"/>
</dbReference>
<dbReference type="GeneID" id="72183622"/>
<name>A0A8U0HVA1_9EURY</name>
<dbReference type="AlphaFoldDB" id="A0A8U0HVA1"/>
<evidence type="ECO:0000313" key="1">
    <source>
        <dbReference type="EMBL" id="UPV74554.1"/>
    </source>
</evidence>